<comment type="caution">
    <text evidence="1">The sequence shown here is derived from an EMBL/GenBank/DDBJ whole genome shotgun (WGS) entry which is preliminary data.</text>
</comment>
<organism evidence="1 2">
    <name type="scientific">Platanthera guangdongensis</name>
    <dbReference type="NCBI Taxonomy" id="2320717"/>
    <lineage>
        <taxon>Eukaryota</taxon>
        <taxon>Viridiplantae</taxon>
        <taxon>Streptophyta</taxon>
        <taxon>Embryophyta</taxon>
        <taxon>Tracheophyta</taxon>
        <taxon>Spermatophyta</taxon>
        <taxon>Magnoliopsida</taxon>
        <taxon>Liliopsida</taxon>
        <taxon>Asparagales</taxon>
        <taxon>Orchidaceae</taxon>
        <taxon>Orchidoideae</taxon>
        <taxon>Orchideae</taxon>
        <taxon>Orchidinae</taxon>
        <taxon>Platanthera</taxon>
    </lineage>
</organism>
<dbReference type="Proteomes" id="UP001412067">
    <property type="component" value="Unassembled WGS sequence"/>
</dbReference>
<evidence type="ECO:0000313" key="2">
    <source>
        <dbReference type="Proteomes" id="UP001412067"/>
    </source>
</evidence>
<reference evidence="1 2" key="1">
    <citation type="journal article" date="2022" name="Nat. Plants">
        <title>Genomes of leafy and leafless Platanthera orchids illuminate the evolution of mycoheterotrophy.</title>
        <authorList>
            <person name="Li M.H."/>
            <person name="Liu K.W."/>
            <person name="Li Z."/>
            <person name="Lu H.C."/>
            <person name="Ye Q.L."/>
            <person name="Zhang D."/>
            <person name="Wang J.Y."/>
            <person name="Li Y.F."/>
            <person name="Zhong Z.M."/>
            <person name="Liu X."/>
            <person name="Yu X."/>
            <person name="Liu D.K."/>
            <person name="Tu X.D."/>
            <person name="Liu B."/>
            <person name="Hao Y."/>
            <person name="Liao X.Y."/>
            <person name="Jiang Y.T."/>
            <person name="Sun W.H."/>
            <person name="Chen J."/>
            <person name="Chen Y.Q."/>
            <person name="Ai Y."/>
            <person name="Zhai J.W."/>
            <person name="Wu S.S."/>
            <person name="Zhou Z."/>
            <person name="Hsiao Y.Y."/>
            <person name="Wu W.L."/>
            <person name="Chen Y.Y."/>
            <person name="Lin Y.F."/>
            <person name="Hsu J.L."/>
            <person name="Li C.Y."/>
            <person name="Wang Z.W."/>
            <person name="Zhao X."/>
            <person name="Zhong W.Y."/>
            <person name="Ma X.K."/>
            <person name="Ma L."/>
            <person name="Huang J."/>
            <person name="Chen G.Z."/>
            <person name="Huang M.Z."/>
            <person name="Huang L."/>
            <person name="Peng D.H."/>
            <person name="Luo Y.B."/>
            <person name="Zou S.Q."/>
            <person name="Chen S.P."/>
            <person name="Lan S."/>
            <person name="Tsai W.C."/>
            <person name="Van de Peer Y."/>
            <person name="Liu Z.J."/>
        </authorList>
    </citation>
    <scope>NUCLEOTIDE SEQUENCE [LARGE SCALE GENOMIC DNA]</scope>
    <source>
        <strain evidence="1">Lor288</strain>
    </source>
</reference>
<dbReference type="PANTHER" id="PTHR33144">
    <property type="entry name" value="OS10G0409366 PROTEIN-RELATED"/>
    <property type="match status" value="1"/>
</dbReference>
<sequence>MEGAPEVLQPSCREEPASLSVIVKGKKWESSSFWAAIPKKKWIIPDEGKKWVLATINGSWRRYKTIIKQKFYKPYDNEKERLLNRPKGIPEEQFKGFIEVIGSKQYKKLARRNKRCRKKQKKYAHNRPNKFCMCKK</sequence>
<name>A0ABR2LD21_9ASPA</name>
<proteinExistence type="predicted"/>
<dbReference type="PANTHER" id="PTHR33144:SF16">
    <property type="entry name" value="OS02G0129000 PROTEIN"/>
    <property type="match status" value="1"/>
</dbReference>
<evidence type="ECO:0000313" key="1">
    <source>
        <dbReference type="EMBL" id="KAK8937798.1"/>
    </source>
</evidence>
<keyword evidence="2" id="KW-1185">Reference proteome</keyword>
<protein>
    <submittedName>
        <fullName evidence="1">Uncharacterized protein</fullName>
    </submittedName>
</protein>
<accession>A0ABR2LD21</accession>
<dbReference type="EMBL" id="JBBWWR010000021">
    <property type="protein sequence ID" value="KAK8937798.1"/>
    <property type="molecule type" value="Genomic_DNA"/>
</dbReference>
<gene>
    <name evidence="1" type="ORF">KSP40_PGU011706</name>
</gene>